<feature type="region of interest" description="Disordered" evidence="1">
    <location>
        <begin position="1"/>
        <end position="38"/>
    </location>
</feature>
<evidence type="ECO:0000259" key="2">
    <source>
        <dbReference type="PROSITE" id="PS50908"/>
    </source>
</evidence>
<dbReference type="InterPro" id="IPR006575">
    <property type="entry name" value="RWD_dom"/>
</dbReference>
<dbReference type="Proteomes" id="UP000030690">
    <property type="component" value="Unassembled WGS sequence"/>
</dbReference>
<dbReference type="SUPFAM" id="SSF54495">
    <property type="entry name" value="UBC-like"/>
    <property type="match status" value="1"/>
</dbReference>
<evidence type="ECO:0000313" key="4">
    <source>
        <dbReference type="Proteomes" id="UP000030690"/>
    </source>
</evidence>
<feature type="compositionally biased region" description="Basic and acidic residues" evidence="1">
    <location>
        <begin position="28"/>
        <end position="38"/>
    </location>
</feature>
<dbReference type="PROSITE" id="PS50908">
    <property type="entry name" value="RWD"/>
    <property type="match status" value="1"/>
</dbReference>
<dbReference type="PANTHER" id="PTHR15955:SF8">
    <property type="entry name" value="RWD DOMAIN-CONTAINING PROTEIN 2B-RELATED"/>
    <property type="match status" value="1"/>
</dbReference>
<dbReference type="Gene3D" id="3.10.110.10">
    <property type="entry name" value="Ubiquitin Conjugating Enzyme"/>
    <property type="match status" value="1"/>
</dbReference>
<dbReference type="PANTHER" id="PTHR15955">
    <property type="entry name" value="RWD DOMAIN CONTAINING PROTEIN 2"/>
    <property type="match status" value="1"/>
</dbReference>
<feature type="domain" description="RWD" evidence="2">
    <location>
        <begin position="74"/>
        <end position="182"/>
    </location>
</feature>
<feature type="compositionally biased region" description="Low complexity" evidence="1">
    <location>
        <begin position="11"/>
        <end position="27"/>
    </location>
</feature>
<dbReference type="Pfam" id="PF05773">
    <property type="entry name" value="RWD"/>
    <property type="match status" value="1"/>
</dbReference>
<feature type="compositionally biased region" description="Basic and acidic residues" evidence="1">
    <location>
        <begin position="367"/>
        <end position="384"/>
    </location>
</feature>
<evidence type="ECO:0000313" key="3">
    <source>
        <dbReference type="EMBL" id="ETW16589.1"/>
    </source>
</evidence>
<evidence type="ECO:0000256" key="1">
    <source>
        <dbReference type="SAM" id="MobiDB-lite"/>
    </source>
</evidence>
<dbReference type="InterPro" id="IPR010541">
    <property type="entry name" value="Prp3_C"/>
</dbReference>
<dbReference type="CDD" id="cd24163">
    <property type="entry name" value="RWDD2_C"/>
    <property type="match status" value="1"/>
</dbReference>
<gene>
    <name evidence="3" type="ORF">PFFVO_04450</name>
</gene>
<dbReference type="InterPro" id="IPR016135">
    <property type="entry name" value="UBQ-conjugating_enzyme/RWD"/>
</dbReference>
<dbReference type="InterPro" id="IPR059181">
    <property type="entry name" value="RWDD2A-B_C"/>
</dbReference>
<accession>A0A024V279</accession>
<feature type="compositionally biased region" description="Basic residues" evidence="1">
    <location>
        <begin position="395"/>
        <end position="405"/>
    </location>
</feature>
<dbReference type="OrthoDB" id="432412at2759"/>
<dbReference type="InterPro" id="IPR017359">
    <property type="entry name" value="Phi-like"/>
</dbReference>
<proteinExistence type="predicted"/>
<feature type="region of interest" description="Disordered" evidence="1">
    <location>
        <begin position="190"/>
        <end position="212"/>
    </location>
</feature>
<organism evidence="3 4">
    <name type="scientific">Plasmodium falciparum Vietnam Oak-Knoll</name>
    <name type="common">FVO</name>
    <dbReference type="NCBI Taxonomy" id="1036723"/>
    <lineage>
        <taxon>Eukaryota</taxon>
        <taxon>Sar</taxon>
        <taxon>Alveolata</taxon>
        <taxon>Apicomplexa</taxon>
        <taxon>Aconoidasida</taxon>
        <taxon>Haemosporida</taxon>
        <taxon>Plasmodiidae</taxon>
        <taxon>Plasmodium</taxon>
        <taxon>Plasmodium (Laverania)</taxon>
    </lineage>
</organism>
<dbReference type="AlphaFoldDB" id="A0A024V279"/>
<feature type="region of interest" description="Disordered" evidence="1">
    <location>
        <begin position="367"/>
        <end position="405"/>
    </location>
</feature>
<protein>
    <recommendedName>
        <fullName evidence="2">RWD domain-containing protein</fullName>
    </recommendedName>
</protein>
<dbReference type="Pfam" id="PF06544">
    <property type="entry name" value="Prp3_C"/>
    <property type="match status" value="1"/>
</dbReference>
<sequence length="405" mass="47288">MSQKNKKVYDTQNEQENTNSSSNSSSNSDKEIQKDKEEYKKGENNFSILNVEEVNIIELSREELYKVCAELQQKELEALKYIYVLDSELNIKYENDEDKLTIVEINLNDQNISNNHINFTFELPKDYPLGSISIINVTVKNFTPDTNNYINEEVYRYLQRYNEQRECILPVIYKVNEIIENIIQYKEEPGEKSLSSSTEGKSDFDQEQTFNEWDNKNKQRKADIVCFPELSYSMNFSKRPNILARRLCYSHHILSLVKRSCIIKWAKQLKIGGYSKIGYPGIIVCEGPKDEVDFYINSLNKLRWKHFDCRGMEDIELDENENLDDARVLPTTVRELDAKSMRTLSDICTQCGLRDLFLTSMKIYNNNDKKGSVKEKNKNGEENKPGNTKDILKEKGKKKKKRSSK</sequence>
<reference evidence="3 4" key="1">
    <citation type="submission" date="2013-02" db="EMBL/GenBank/DDBJ databases">
        <title>The Genome Annotation of Plasmodium falciparum Vietnam Oak-Knoll (FVO).</title>
        <authorList>
            <consortium name="The Broad Institute Genome Sequencing Platform"/>
            <consortium name="The Broad Institute Genome Sequencing Center for Infectious Disease"/>
            <person name="Neafsey D."/>
            <person name="Hoffman S."/>
            <person name="Volkman S."/>
            <person name="Rosenthal P."/>
            <person name="Walker B."/>
            <person name="Young S.K."/>
            <person name="Zeng Q."/>
            <person name="Gargeya S."/>
            <person name="Fitzgerald M."/>
            <person name="Haas B."/>
            <person name="Abouelleil A."/>
            <person name="Allen A.W."/>
            <person name="Alvarado L."/>
            <person name="Arachchi H.M."/>
            <person name="Berlin A.M."/>
            <person name="Chapman S.B."/>
            <person name="Gainer-Dewar J."/>
            <person name="Goldberg J."/>
            <person name="Griggs A."/>
            <person name="Gujja S."/>
            <person name="Hansen M."/>
            <person name="Howarth C."/>
            <person name="Imamovic A."/>
            <person name="Ireland A."/>
            <person name="Larimer J."/>
            <person name="McCowan C."/>
            <person name="Murphy C."/>
            <person name="Pearson M."/>
            <person name="Poon T.W."/>
            <person name="Priest M."/>
            <person name="Roberts A."/>
            <person name="Saif S."/>
            <person name="Shea T."/>
            <person name="Sisk P."/>
            <person name="Sykes S."/>
            <person name="Wortman J."/>
            <person name="Nusbaum C."/>
            <person name="Birren B."/>
        </authorList>
    </citation>
    <scope>NUCLEOTIDE SEQUENCE [LARGE SCALE GENOMIC DNA]</scope>
    <source>
        <strain evidence="4">Vietnam Oak-Knoll (FVO)</strain>
    </source>
</reference>
<reference evidence="3 4" key="2">
    <citation type="submission" date="2013-02" db="EMBL/GenBank/DDBJ databases">
        <title>The Genome Sequence of Plasmodium falciparum Vietnam Oak-Knoll (FVO).</title>
        <authorList>
            <consortium name="The Broad Institute Genome Sequencing Platform"/>
            <consortium name="The Broad Institute Genome Sequencing Center for Infectious Disease"/>
            <person name="Neafsey D."/>
            <person name="Cheeseman I."/>
            <person name="Volkman S."/>
            <person name="Adams J."/>
            <person name="Walker B."/>
            <person name="Young S.K."/>
            <person name="Zeng Q."/>
            <person name="Gargeya S."/>
            <person name="Fitzgerald M."/>
            <person name="Haas B."/>
            <person name="Abouelleil A."/>
            <person name="Alvarado L."/>
            <person name="Arachchi H.M."/>
            <person name="Berlin A.M."/>
            <person name="Chapman S.B."/>
            <person name="Dewar J."/>
            <person name="Goldberg J."/>
            <person name="Griggs A."/>
            <person name="Gujja S."/>
            <person name="Hansen M."/>
            <person name="Howarth C."/>
            <person name="Imamovic A."/>
            <person name="Larimer J."/>
            <person name="McCowan C."/>
            <person name="Murphy C."/>
            <person name="Neiman D."/>
            <person name="Pearson M."/>
            <person name="Priest M."/>
            <person name="Roberts A."/>
            <person name="Saif S."/>
            <person name="Shea T."/>
            <person name="Sisk P."/>
            <person name="Sykes S."/>
            <person name="Wortman J."/>
            <person name="Nusbaum C."/>
            <person name="Birren B."/>
        </authorList>
    </citation>
    <scope>NUCLEOTIDE SEQUENCE [LARGE SCALE GENOMIC DNA]</scope>
    <source>
        <strain evidence="4">Vietnam Oak-Knoll (FVO)</strain>
    </source>
</reference>
<dbReference type="EMBL" id="KI925141">
    <property type="protein sequence ID" value="ETW16589.1"/>
    <property type="molecule type" value="Genomic_DNA"/>
</dbReference>
<name>A0A024V279_PLAFA</name>